<name>A0A0C9X9G2_9AGAR</name>
<feature type="compositionally biased region" description="Basic and acidic residues" evidence="1">
    <location>
        <begin position="8"/>
        <end position="55"/>
    </location>
</feature>
<reference evidence="2 3" key="1">
    <citation type="submission" date="2014-04" db="EMBL/GenBank/DDBJ databases">
        <authorList>
            <consortium name="DOE Joint Genome Institute"/>
            <person name="Kuo A."/>
            <person name="Kohler A."/>
            <person name="Nagy L.G."/>
            <person name="Floudas D."/>
            <person name="Copeland A."/>
            <person name="Barry K.W."/>
            <person name="Cichocki N."/>
            <person name="Veneault-Fourrey C."/>
            <person name="LaButti K."/>
            <person name="Lindquist E.A."/>
            <person name="Lipzen A."/>
            <person name="Lundell T."/>
            <person name="Morin E."/>
            <person name="Murat C."/>
            <person name="Sun H."/>
            <person name="Tunlid A."/>
            <person name="Henrissat B."/>
            <person name="Grigoriev I.V."/>
            <person name="Hibbett D.S."/>
            <person name="Martin F."/>
            <person name="Nordberg H.P."/>
            <person name="Cantor M.N."/>
            <person name="Hua S.X."/>
        </authorList>
    </citation>
    <scope>NUCLEOTIDE SEQUENCE [LARGE SCALE GENOMIC DNA]</scope>
    <source>
        <strain evidence="2 3">LaAM-08-1</strain>
    </source>
</reference>
<evidence type="ECO:0000313" key="2">
    <source>
        <dbReference type="EMBL" id="KIJ94331.1"/>
    </source>
</evidence>
<dbReference type="HOGENOM" id="CLU_2038447_0_0_1"/>
<evidence type="ECO:0000256" key="1">
    <source>
        <dbReference type="SAM" id="MobiDB-lite"/>
    </source>
</evidence>
<evidence type="ECO:0000313" key="3">
    <source>
        <dbReference type="Proteomes" id="UP000054477"/>
    </source>
</evidence>
<keyword evidence="3" id="KW-1185">Reference proteome</keyword>
<dbReference type="EMBL" id="KN838799">
    <property type="protein sequence ID" value="KIJ94331.1"/>
    <property type="molecule type" value="Genomic_DNA"/>
</dbReference>
<reference evidence="3" key="2">
    <citation type="submission" date="2015-01" db="EMBL/GenBank/DDBJ databases">
        <title>Evolutionary Origins and Diversification of the Mycorrhizal Mutualists.</title>
        <authorList>
            <consortium name="DOE Joint Genome Institute"/>
            <consortium name="Mycorrhizal Genomics Consortium"/>
            <person name="Kohler A."/>
            <person name="Kuo A."/>
            <person name="Nagy L.G."/>
            <person name="Floudas D."/>
            <person name="Copeland A."/>
            <person name="Barry K.W."/>
            <person name="Cichocki N."/>
            <person name="Veneault-Fourrey C."/>
            <person name="LaButti K."/>
            <person name="Lindquist E.A."/>
            <person name="Lipzen A."/>
            <person name="Lundell T."/>
            <person name="Morin E."/>
            <person name="Murat C."/>
            <person name="Riley R."/>
            <person name="Ohm R."/>
            <person name="Sun H."/>
            <person name="Tunlid A."/>
            <person name="Henrissat B."/>
            <person name="Grigoriev I.V."/>
            <person name="Hibbett D.S."/>
            <person name="Martin F."/>
        </authorList>
    </citation>
    <scope>NUCLEOTIDE SEQUENCE [LARGE SCALE GENOMIC DNA]</scope>
    <source>
        <strain evidence="3">LaAM-08-1</strain>
    </source>
</reference>
<dbReference type="AlphaFoldDB" id="A0A0C9X9G2"/>
<organism evidence="2 3">
    <name type="scientific">Laccaria amethystina LaAM-08-1</name>
    <dbReference type="NCBI Taxonomy" id="1095629"/>
    <lineage>
        <taxon>Eukaryota</taxon>
        <taxon>Fungi</taxon>
        <taxon>Dikarya</taxon>
        <taxon>Basidiomycota</taxon>
        <taxon>Agaricomycotina</taxon>
        <taxon>Agaricomycetes</taxon>
        <taxon>Agaricomycetidae</taxon>
        <taxon>Agaricales</taxon>
        <taxon>Agaricineae</taxon>
        <taxon>Hydnangiaceae</taxon>
        <taxon>Laccaria</taxon>
    </lineage>
</organism>
<proteinExistence type="predicted"/>
<dbReference type="Proteomes" id="UP000054477">
    <property type="component" value="Unassembled WGS sequence"/>
</dbReference>
<gene>
    <name evidence="2" type="ORF">K443DRAFT_363961</name>
</gene>
<protein>
    <submittedName>
        <fullName evidence="2">Uncharacterized protein</fullName>
    </submittedName>
</protein>
<accession>A0A0C9X9G2</accession>
<sequence>MANLLRQHPKDEREKRPRQGPRQREQGGERQGSENPKRRGMDSMTENSRKPERNPFKLQNCFATSLVLLSSATLSSLDSSSLVAPIGYTKRQQPLRSKTLLAREHDALLNISLFTQLSGLS</sequence>
<feature type="region of interest" description="Disordered" evidence="1">
    <location>
        <begin position="1"/>
        <end position="56"/>
    </location>
</feature>